<organism evidence="2 3">
    <name type="scientific">Plasmodium ovale</name>
    <name type="common">malaria parasite P. ovale</name>
    <dbReference type="NCBI Taxonomy" id="36330"/>
    <lineage>
        <taxon>Eukaryota</taxon>
        <taxon>Sar</taxon>
        <taxon>Alveolata</taxon>
        <taxon>Apicomplexa</taxon>
        <taxon>Aconoidasida</taxon>
        <taxon>Haemosporida</taxon>
        <taxon>Plasmodiidae</taxon>
        <taxon>Plasmodium</taxon>
        <taxon>Plasmodium (Plasmodium)</taxon>
    </lineage>
</organism>
<dbReference type="AlphaFoldDB" id="A0A1C3KK71"/>
<feature type="transmembrane region" description="Helical" evidence="1">
    <location>
        <begin position="221"/>
        <end position="241"/>
    </location>
</feature>
<dbReference type="EMBL" id="FLRJ01000662">
    <property type="protein sequence ID" value="SBT74255.1"/>
    <property type="molecule type" value="Genomic_DNA"/>
</dbReference>
<name>A0A1C3KK71_PLAOA</name>
<accession>A0A1C3KK71</accession>
<dbReference type="InterPro" id="IPR008780">
    <property type="entry name" value="Plasmodium_Vir"/>
</dbReference>
<keyword evidence="1" id="KW-0812">Transmembrane</keyword>
<evidence type="ECO:0000313" key="3">
    <source>
        <dbReference type="Proteomes" id="UP000243200"/>
    </source>
</evidence>
<dbReference type="Pfam" id="PF05795">
    <property type="entry name" value="Plasmodium_Vir"/>
    <property type="match status" value="1"/>
</dbReference>
<sequence>MEQSLGKDDLPSIKYFSILKESLNYEQIEKKIDRKEGPEVYEWSVSLYKTLDSYVDKYILKDDNTFSKKRCIDLIYILDLITLKINKLSGFDANNMIQGNINNFINSSLKANGCDMSSRSTNNEDVSVINNKKKIHDLCEDISFIEPKIDLLNTSSKCKEINDYIKENSTEIEVIYEANPTTYFDVLKYNGHTDFNKINATINKIKCLSDENPHTPPSHTIIPISFTLVGFVLISFLLYRLTPLKPWLHNMILRKKNILNNINGEDEYIPENISEYLEKNSSNSDLHVLYKKLSFS</sequence>
<keyword evidence="1" id="KW-0472">Membrane</keyword>
<dbReference type="OrthoDB" id="388270at2759"/>
<dbReference type="Proteomes" id="UP000243200">
    <property type="component" value="Unassembled WGS sequence"/>
</dbReference>
<proteinExistence type="predicted"/>
<evidence type="ECO:0000256" key="1">
    <source>
        <dbReference type="SAM" id="Phobius"/>
    </source>
</evidence>
<dbReference type="VEuPathDB" id="PlasmoDB:POWCR01_000197600"/>
<gene>
    <name evidence="2" type="primary">PowCR01_000197600</name>
    <name evidence="2" type="ORF">POWCR01_000197600</name>
</gene>
<evidence type="ECO:0000313" key="2">
    <source>
        <dbReference type="EMBL" id="SBT74255.1"/>
    </source>
</evidence>
<protein>
    <submittedName>
        <fullName evidence="2">Plasmodium vivax Vir protein, putative</fullName>
    </submittedName>
</protein>
<reference evidence="2 3" key="1">
    <citation type="submission" date="2016-06" db="EMBL/GenBank/DDBJ databases">
        <authorList>
            <consortium name="Pathogen Informatics"/>
        </authorList>
    </citation>
    <scope>NUCLEOTIDE SEQUENCE [LARGE SCALE GENOMIC DNA]</scope>
</reference>
<keyword evidence="1" id="KW-1133">Transmembrane helix</keyword>